<name>A0A8K1GFH6_9PASS</name>
<organism evidence="2 3">
    <name type="scientific">Zosterops borbonicus</name>
    <dbReference type="NCBI Taxonomy" id="364589"/>
    <lineage>
        <taxon>Eukaryota</taxon>
        <taxon>Metazoa</taxon>
        <taxon>Chordata</taxon>
        <taxon>Craniata</taxon>
        <taxon>Vertebrata</taxon>
        <taxon>Euteleostomi</taxon>
        <taxon>Archelosauria</taxon>
        <taxon>Archosauria</taxon>
        <taxon>Dinosauria</taxon>
        <taxon>Saurischia</taxon>
        <taxon>Theropoda</taxon>
        <taxon>Coelurosauria</taxon>
        <taxon>Aves</taxon>
        <taxon>Neognathae</taxon>
        <taxon>Neoaves</taxon>
        <taxon>Telluraves</taxon>
        <taxon>Australaves</taxon>
        <taxon>Passeriformes</taxon>
        <taxon>Sylvioidea</taxon>
        <taxon>Zosteropidae</taxon>
        <taxon>Zosterops</taxon>
    </lineage>
</organism>
<evidence type="ECO:0000313" key="3">
    <source>
        <dbReference type="Proteomes" id="UP000796761"/>
    </source>
</evidence>
<gene>
    <name evidence="2" type="ORF">HGM15179_010237</name>
</gene>
<dbReference type="AlphaFoldDB" id="A0A8K1GFH6"/>
<comment type="caution">
    <text evidence="2">The sequence shown here is derived from an EMBL/GenBank/DDBJ whole genome shotgun (WGS) entry which is preliminary data.</text>
</comment>
<dbReference type="Proteomes" id="UP000796761">
    <property type="component" value="Unassembled WGS sequence"/>
</dbReference>
<protein>
    <submittedName>
        <fullName evidence="2">Uncharacterized protein</fullName>
    </submittedName>
</protein>
<sequence length="98" mass="11999">MDLGFPSGLRIILALRFAMIPFKEYGEINCHVKEIAQIQKIVIKESSSGRKSKQNGRKRREEKRREEKRREEKRREEKRREEKRREEKRREEKFPSSI</sequence>
<feature type="compositionally biased region" description="Basic and acidic residues" evidence="1">
    <location>
        <begin position="63"/>
        <end position="98"/>
    </location>
</feature>
<proteinExistence type="predicted"/>
<keyword evidence="3" id="KW-1185">Reference proteome</keyword>
<accession>A0A8K1GFH6</accession>
<evidence type="ECO:0000256" key="1">
    <source>
        <dbReference type="SAM" id="MobiDB-lite"/>
    </source>
</evidence>
<dbReference type="EMBL" id="SWJQ01000292">
    <property type="protein sequence ID" value="TRZ16854.1"/>
    <property type="molecule type" value="Genomic_DNA"/>
</dbReference>
<feature type="region of interest" description="Disordered" evidence="1">
    <location>
        <begin position="43"/>
        <end position="98"/>
    </location>
</feature>
<reference evidence="2" key="1">
    <citation type="submission" date="2019-04" db="EMBL/GenBank/DDBJ databases">
        <title>Genome assembly of Zosterops borbonicus 15179.</title>
        <authorList>
            <person name="Leroy T."/>
            <person name="Anselmetti Y."/>
            <person name="Tilak M.-K."/>
            <person name="Nabholz B."/>
        </authorList>
    </citation>
    <scope>NUCLEOTIDE SEQUENCE</scope>
    <source>
        <strain evidence="2">HGM_15179</strain>
        <tissue evidence="2">Muscle</tissue>
    </source>
</reference>
<evidence type="ECO:0000313" key="2">
    <source>
        <dbReference type="EMBL" id="TRZ16854.1"/>
    </source>
</evidence>
<feature type="compositionally biased region" description="Basic residues" evidence="1">
    <location>
        <begin position="50"/>
        <end position="62"/>
    </location>
</feature>